<protein>
    <submittedName>
        <fullName evidence="2">Cysteine desulfurase</fullName>
    </submittedName>
</protein>
<dbReference type="HOGENOM" id="CLU_003433_2_2_0"/>
<feature type="domain" description="Aminotransferase class V" evidence="1">
    <location>
        <begin position="20"/>
        <end position="394"/>
    </location>
</feature>
<dbReference type="InterPro" id="IPR011340">
    <property type="entry name" value="Cys_dSase-rel"/>
</dbReference>
<dbReference type="Proteomes" id="UP000027982">
    <property type="component" value="Chromosome"/>
</dbReference>
<dbReference type="STRING" id="661478.OP10G_0834"/>
<dbReference type="InterPro" id="IPR015422">
    <property type="entry name" value="PyrdxlP-dep_Trfase_small"/>
</dbReference>
<dbReference type="SUPFAM" id="SSF53383">
    <property type="entry name" value="PLP-dependent transferases"/>
    <property type="match status" value="1"/>
</dbReference>
<dbReference type="Gene3D" id="3.90.1150.10">
    <property type="entry name" value="Aspartate Aminotransferase, domain 1"/>
    <property type="match status" value="1"/>
</dbReference>
<dbReference type="NCBIfam" id="TIGR01976">
    <property type="entry name" value="am_tr_V_VC1184"/>
    <property type="match status" value="1"/>
</dbReference>
<organism evidence="2 3">
    <name type="scientific">Fimbriimonas ginsengisoli Gsoil 348</name>
    <dbReference type="NCBI Taxonomy" id="661478"/>
    <lineage>
        <taxon>Bacteria</taxon>
        <taxon>Bacillati</taxon>
        <taxon>Armatimonadota</taxon>
        <taxon>Fimbriimonadia</taxon>
        <taxon>Fimbriimonadales</taxon>
        <taxon>Fimbriimonadaceae</taxon>
        <taxon>Fimbriimonas</taxon>
    </lineage>
</organism>
<dbReference type="Gene3D" id="3.40.640.10">
    <property type="entry name" value="Type I PLP-dependent aspartate aminotransferase-like (Major domain)"/>
    <property type="match status" value="1"/>
</dbReference>
<proteinExistence type="predicted"/>
<dbReference type="InterPro" id="IPR015421">
    <property type="entry name" value="PyrdxlP-dep_Trfase_major"/>
</dbReference>
<dbReference type="PANTHER" id="PTHR43586">
    <property type="entry name" value="CYSTEINE DESULFURASE"/>
    <property type="match status" value="1"/>
</dbReference>
<name>A0A068NLA9_FIMGI</name>
<dbReference type="KEGG" id="fgi:OP10G_0834"/>
<evidence type="ECO:0000313" key="3">
    <source>
        <dbReference type="Proteomes" id="UP000027982"/>
    </source>
</evidence>
<gene>
    <name evidence="2" type="ORF">OP10G_0834</name>
</gene>
<dbReference type="PANTHER" id="PTHR43586:SF21">
    <property type="entry name" value="PYRIDOXAL PHOSPHATE (PLP)-DEPENDENT ASPARTATE AMINOTRANSFERASE SUPERFAMILY"/>
    <property type="match status" value="1"/>
</dbReference>
<dbReference type="OrthoDB" id="9808002at2"/>
<dbReference type="EMBL" id="CP007139">
    <property type="protein sequence ID" value="AIE84202.1"/>
    <property type="molecule type" value="Genomic_DNA"/>
</dbReference>
<dbReference type="eggNOG" id="COG0520">
    <property type="taxonomic scope" value="Bacteria"/>
</dbReference>
<dbReference type="AlphaFoldDB" id="A0A068NLA9"/>
<accession>A0A068NLA9</accession>
<dbReference type="InterPro" id="IPR000192">
    <property type="entry name" value="Aminotrans_V_dom"/>
</dbReference>
<evidence type="ECO:0000313" key="2">
    <source>
        <dbReference type="EMBL" id="AIE84202.1"/>
    </source>
</evidence>
<reference evidence="2 3" key="1">
    <citation type="journal article" date="2014" name="PLoS ONE">
        <title>The first complete genome sequence of the class fimbriimonadia in the phylum armatimonadetes.</title>
        <authorList>
            <person name="Hu Z.Y."/>
            <person name="Wang Y.Z."/>
            <person name="Im W.T."/>
            <person name="Wang S.Y."/>
            <person name="Zhao G.P."/>
            <person name="Zheng H.J."/>
            <person name="Quan Z.X."/>
        </authorList>
    </citation>
    <scope>NUCLEOTIDE SEQUENCE [LARGE SCALE GENOMIC DNA]</scope>
    <source>
        <strain evidence="2">Gsoil 348</strain>
    </source>
</reference>
<sequence>MPSIAEIRSWFPTLTDDFAFLENAGGSQVPAVVADGVRDYMLSSYVQLGAGYEQSKRATAVNEAAHAFIETFVNAEGVGRVILGPSTTALTTILAASYGETLRPGDEIVIAETNHEANAGPWARLERYGAKIRIWKVDPTTYECPLSALEEMLNERTRIVALPHVSNLLGHVVDVKAVTEAAHRVGARVIADGVAYAPHRAIDVAEWGVDWYVYSTYKVFGPHMAALFGRHDALAELTGPNHFFIPTSSIPYTFELGGASHEGCAGLLAVQPFLRFLAGRESDDRETVVKAFDEIERLELPLQYRVMNYLREKPGVTIVGPGKPDRSCVGTISFVSDRVASDAVSAHTDSRGVGIRHGHMYAYRLCQSLGIPTDPGVVRISLLHYNTDAELDRLFAALDEVL</sequence>
<dbReference type="InterPro" id="IPR015424">
    <property type="entry name" value="PyrdxlP-dep_Trfase"/>
</dbReference>
<dbReference type="Pfam" id="PF00266">
    <property type="entry name" value="Aminotran_5"/>
    <property type="match status" value="1"/>
</dbReference>
<evidence type="ECO:0000259" key="1">
    <source>
        <dbReference type="Pfam" id="PF00266"/>
    </source>
</evidence>
<dbReference type="RefSeq" id="WP_025227154.1">
    <property type="nucleotide sequence ID" value="NZ_CP007139.1"/>
</dbReference>
<keyword evidence="3" id="KW-1185">Reference proteome</keyword>